<feature type="compositionally biased region" description="Basic and acidic residues" evidence="8">
    <location>
        <begin position="399"/>
        <end position="419"/>
    </location>
</feature>
<protein>
    <submittedName>
        <fullName evidence="10">UPF0187 domain membrane protein</fullName>
    </submittedName>
</protein>
<dbReference type="PANTHER" id="PTHR33281:SF19">
    <property type="entry name" value="VOLTAGE-DEPENDENT ANION CHANNEL-FORMING PROTEIN YNEE"/>
    <property type="match status" value="1"/>
</dbReference>
<dbReference type="GO" id="GO:0005254">
    <property type="term" value="F:chloride channel activity"/>
    <property type="evidence" value="ECO:0007669"/>
    <property type="project" value="InterPro"/>
</dbReference>
<feature type="transmembrane region" description="Helical" evidence="9">
    <location>
        <begin position="285"/>
        <end position="306"/>
    </location>
</feature>
<feature type="non-terminal residue" evidence="10">
    <location>
        <position position="1"/>
    </location>
</feature>
<evidence type="ECO:0000256" key="3">
    <source>
        <dbReference type="ARBA" id="ARBA00022475"/>
    </source>
</evidence>
<evidence type="ECO:0000256" key="2">
    <source>
        <dbReference type="ARBA" id="ARBA00022448"/>
    </source>
</evidence>
<dbReference type="Pfam" id="PF25539">
    <property type="entry name" value="Bestrophin_2"/>
    <property type="match status" value="2"/>
</dbReference>
<organism evidence="10 11">
    <name type="scientific">Lentithecium fluviatile CBS 122367</name>
    <dbReference type="NCBI Taxonomy" id="1168545"/>
    <lineage>
        <taxon>Eukaryota</taxon>
        <taxon>Fungi</taxon>
        <taxon>Dikarya</taxon>
        <taxon>Ascomycota</taxon>
        <taxon>Pezizomycotina</taxon>
        <taxon>Dothideomycetes</taxon>
        <taxon>Pleosporomycetidae</taxon>
        <taxon>Pleosporales</taxon>
        <taxon>Massarineae</taxon>
        <taxon>Lentitheciaceae</taxon>
        <taxon>Lentithecium</taxon>
    </lineage>
</organism>
<evidence type="ECO:0000313" key="10">
    <source>
        <dbReference type="EMBL" id="KAF2692114.1"/>
    </source>
</evidence>
<feature type="region of interest" description="Disordered" evidence="8">
    <location>
        <begin position="387"/>
        <end position="419"/>
    </location>
</feature>
<dbReference type="PANTHER" id="PTHR33281">
    <property type="entry name" value="UPF0187 PROTEIN YNEE"/>
    <property type="match status" value="1"/>
</dbReference>
<keyword evidence="2" id="KW-0813">Transport</keyword>
<evidence type="ECO:0000256" key="7">
    <source>
        <dbReference type="ARBA" id="ARBA00023136"/>
    </source>
</evidence>
<name>A0A6G1JNJ8_9PLEO</name>
<gene>
    <name evidence="10" type="ORF">K458DRAFT_285044</name>
</gene>
<evidence type="ECO:0000256" key="4">
    <source>
        <dbReference type="ARBA" id="ARBA00022692"/>
    </source>
</evidence>
<keyword evidence="6" id="KW-0406">Ion transport</keyword>
<keyword evidence="7 9" id="KW-0472">Membrane</keyword>
<feature type="transmembrane region" description="Helical" evidence="9">
    <location>
        <begin position="260"/>
        <end position="279"/>
    </location>
</feature>
<evidence type="ECO:0000256" key="1">
    <source>
        <dbReference type="ARBA" id="ARBA00004651"/>
    </source>
</evidence>
<keyword evidence="4 9" id="KW-0812">Transmembrane</keyword>
<evidence type="ECO:0000256" key="5">
    <source>
        <dbReference type="ARBA" id="ARBA00022989"/>
    </source>
</evidence>
<comment type="subcellular location">
    <subcellularLocation>
        <location evidence="1">Cell membrane</location>
        <topology evidence="1">Multi-pass membrane protein</topology>
    </subcellularLocation>
</comment>
<feature type="transmembrane region" description="Helical" evidence="9">
    <location>
        <begin position="50"/>
        <end position="69"/>
    </location>
</feature>
<feature type="transmembrane region" description="Helical" evidence="9">
    <location>
        <begin position="21"/>
        <end position="44"/>
    </location>
</feature>
<evidence type="ECO:0000256" key="6">
    <source>
        <dbReference type="ARBA" id="ARBA00023065"/>
    </source>
</evidence>
<reference evidence="10" key="1">
    <citation type="journal article" date="2020" name="Stud. Mycol.">
        <title>101 Dothideomycetes genomes: a test case for predicting lifestyles and emergence of pathogens.</title>
        <authorList>
            <person name="Haridas S."/>
            <person name="Albert R."/>
            <person name="Binder M."/>
            <person name="Bloem J."/>
            <person name="Labutti K."/>
            <person name="Salamov A."/>
            <person name="Andreopoulos B."/>
            <person name="Baker S."/>
            <person name="Barry K."/>
            <person name="Bills G."/>
            <person name="Bluhm B."/>
            <person name="Cannon C."/>
            <person name="Castanera R."/>
            <person name="Culley D."/>
            <person name="Daum C."/>
            <person name="Ezra D."/>
            <person name="Gonzalez J."/>
            <person name="Henrissat B."/>
            <person name="Kuo A."/>
            <person name="Liang C."/>
            <person name="Lipzen A."/>
            <person name="Lutzoni F."/>
            <person name="Magnuson J."/>
            <person name="Mondo S."/>
            <person name="Nolan M."/>
            <person name="Ohm R."/>
            <person name="Pangilinan J."/>
            <person name="Park H.-J."/>
            <person name="Ramirez L."/>
            <person name="Alfaro M."/>
            <person name="Sun H."/>
            <person name="Tritt A."/>
            <person name="Yoshinaga Y."/>
            <person name="Zwiers L.-H."/>
            <person name="Turgeon B."/>
            <person name="Goodwin S."/>
            <person name="Spatafora J."/>
            <person name="Crous P."/>
            <person name="Grigoriev I."/>
        </authorList>
    </citation>
    <scope>NUCLEOTIDE SEQUENCE</scope>
    <source>
        <strain evidence="10">CBS 122367</strain>
    </source>
</reference>
<dbReference type="Proteomes" id="UP000799291">
    <property type="component" value="Unassembled WGS sequence"/>
</dbReference>
<evidence type="ECO:0000256" key="8">
    <source>
        <dbReference type="SAM" id="MobiDB-lite"/>
    </source>
</evidence>
<evidence type="ECO:0000256" key="9">
    <source>
        <dbReference type="SAM" id="Phobius"/>
    </source>
</evidence>
<evidence type="ECO:0000313" key="11">
    <source>
        <dbReference type="Proteomes" id="UP000799291"/>
    </source>
</evidence>
<dbReference type="AlphaFoldDB" id="A0A6G1JNJ8"/>
<proteinExistence type="predicted"/>
<keyword evidence="11" id="KW-1185">Reference proteome</keyword>
<dbReference type="OrthoDB" id="1368at2759"/>
<keyword evidence="3" id="KW-1003">Cell membrane</keyword>
<dbReference type="InterPro" id="IPR044669">
    <property type="entry name" value="YneE/VCCN1/2-like"/>
</dbReference>
<dbReference type="GO" id="GO:0005886">
    <property type="term" value="C:plasma membrane"/>
    <property type="evidence" value="ECO:0007669"/>
    <property type="project" value="UniProtKB-SubCell"/>
</dbReference>
<sequence length="419" mass="47351">GPRELDRHSKWPMVLRIHGSCLPELVLPLLFIGVWTTAVCLFSRHVRDLGISSTLLTVLGFVVALSLSFRSSTAYERYMEGRKSWTTLMTASQNLARNIWINAEEREDHAKDDLIAKVTALNLIVAFARSLKHRLRFEPYTHYDDLRDLVQHLDTFAKEATELEPERDDPGPVSHWESWGGYLGVSFTISNPRKIIKRAKYPLGNLPLEILNHLTVYIHGIIDAGCLKANPYQTQALNSVLIMNDVQTTTDRILNTPLPLAYAIAISQLTWVYILILPFQLYSTLGLIAIPGTLFAAYIILGFAFIGQEIENPFGHDVNDLPLDNFCNQLAADIDIIATSAPQDTDTFVKSKQNQIMHPLSHEGSEVWKERSLEEIRGALKQKALASMKNVKPRVRSRHNTDKDDGRYERVRASGREVV</sequence>
<keyword evidence="5 9" id="KW-1133">Transmembrane helix</keyword>
<dbReference type="EMBL" id="MU005569">
    <property type="protein sequence ID" value="KAF2692114.1"/>
    <property type="molecule type" value="Genomic_DNA"/>
</dbReference>
<accession>A0A6G1JNJ8</accession>